<name>A0A2A6BFN3_PRIPA</name>
<evidence type="ECO:0000313" key="1">
    <source>
        <dbReference type="EnsemblMetazoa" id="PPA37025.1"/>
    </source>
</evidence>
<dbReference type="AlphaFoldDB" id="A0A2A6BFN3"/>
<proteinExistence type="predicted"/>
<gene>
    <name evidence="1" type="primary">WBGene00275394</name>
</gene>
<organism evidence="1 2">
    <name type="scientific">Pristionchus pacificus</name>
    <name type="common">Parasitic nematode worm</name>
    <dbReference type="NCBI Taxonomy" id="54126"/>
    <lineage>
        <taxon>Eukaryota</taxon>
        <taxon>Metazoa</taxon>
        <taxon>Ecdysozoa</taxon>
        <taxon>Nematoda</taxon>
        <taxon>Chromadorea</taxon>
        <taxon>Rhabditida</taxon>
        <taxon>Rhabditina</taxon>
        <taxon>Diplogasteromorpha</taxon>
        <taxon>Diplogasteroidea</taxon>
        <taxon>Neodiplogasteridae</taxon>
        <taxon>Pristionchus</taxon>
    </lineage>
</organism>
<reference evidence="1" key="2">
    <citation type="submission" date="2022-06" db="UniProtKB">
        <authorList>
            <consortium name="EnsemblMetazoa"/>
        </authorList>
    </citation>
    <scope>IDENTIFICATION</scope>
    <source>
        <strain evidence="1">PS312</strain>
    </source>
</reference>
<keyword evidence="2" id="KW-1185">Reference proteome</keyword>
<reference evidence="2" key="1">
    <citation type="journal article" date="2008" name="Nat. Genet.">
        <title>The Pristionchus pacificus genome provides a unique perspective on nematode lifestyle and parasitism.</title>
        <authorList>
            <person name="Dieterich C."/>
            <person name="Clifton S.W."/>
            <person name="Schuster L.N."/>
            <person name="Chinwalla A."/>
            <person name="Delehaunty K."/>
            <person name="Dinkelacker I."/>
            <person name="Fulton L."/>
            <person name="Fulton R."/>
            <person name="Godfrey J."/>
            <person name="Minx P."/>
            <person name="Mitreva M."/>
            <person name="Roeseler W."/>
            <person name="Tian H."/>
            <person name="Witte H."/>
            <person name="Yang S.P."/>
            <person name="Wilson R.K."/>
            <person name="Sommer R.J."/>
        </authorList>
    </citation>
    <scope>NUCLEOTIDE SEQUENCE [LARGE SCALE GENOMIC DNA]</scope>
    <source>
        <strain evidence="2">PS312</strain>
    </source>
</reference>
<accession>A0A2A6BFN3</accession>
<dbReference type="Proteomes" id="UP000005239">
    <property type="component" value="Unassembled WGS sequence"/>
</dbReference>
<dbReference type="EnsemblMetazoa" id="PPA37025.1">
    <property type="protein sequence ID" value="PPA37025.1"/>
    <property type="gene ID" value="WBGene00275394"/>
</dbReference>
<protein>
    <submittedName>
        <fullName evidence="1">Uncharacterized protein</fullName>
    </submittedName>
</protein>
<evidence type="ECO:0000313" key="2">
    <source>
        <dbReference type="Proteomes" id="UP000005239"/>
    </source>
</evidence>
<sequence length="134" mass="15736">MFILLLFLPVLCSSYYQCFYARIRFKCGKDEYWGPVVVTVYDERSIIYGGDKKQFTKDQYINIGEYKGLPEDPEKGVFKEWVDNFKYTFVNKNHASNPIFEVARVGLPFTTCRRIPAINNWTEIPIQLHAEDDC</sequence>
<accession>A0A8R1YSR3</accession>